<dbReference type="AlphaFoldDB" id="A0AAE3XSS2"/>
<evidence type="ECO:0000313" key="3">
    <source>
        <dbReference type="Proteomes" id="UP001185092"/>
    </source>
</evidence>
<sequence>MKLHKLLLGLLLAPMFFGCSALFDPSSGGDTVEKNPYRLKTTNVFMSTGIQTSKIEYFYQDERVTHSIYSVPSVDNSWFETRKDVYEYDGNKVTKFEFFKAESGDWEESNAYTYFEFEDGRLVKLTYDIFNGTDVQEYAYDGNALASMEFRKFTGANKDQEVMYNKHENVYQGGNLIESIVYYKDKLSILELSPYTKDSFIYNSDNLTKYVNYQYDMNTSEWKERNITEYTYTGGLMDSYVKSYWSDAENKWLVTFQADYEYNENNFVVRMENVYTESPSVNNRIHTYEYEEEKGNLKSFEDPQRIGIYQTSVL</sequence>
<name>A0AAE3XSS2_9BACT</name>
<comment type="caution">
    <text evidence="2">The sequence shown here is derived from an EMBL/GenBank/DDBJ whole genome shotgun (WGS) entry which is preliminary data.</text>
</comment>
<evidence type="ECO:0000256" key="1">
    <source>
        <dbReference type="SAM" id="SignalP"/>
    </source>
</evidence>
<dbReference type="Gene3D" id="2.40.128.720">
    <property type="match status" value="1"/>
</dbReference>
<dbReference type="RefSeq" id="WP_309942002.1">
    <property type="nucleotide sequence ID" value="NZ_AP025305.1"/>
</dbReference>
<dbReference type="EMBL" id="JAVDQD010000007">
    <property type="protein sequence ID" value="MDR6241335.1"/>
    <property type="molecule type" value="Genomic_DNA"/>
</dbReference>
<feature type="signal peptide" evidence="1">
    <location>
        <begin position="1"/>
        <end position="21"/>
    </location>
</feature>
<keyword evidence="3" id="KW-1185">Reference proteome</keyword>
<proteinExistence type="predicted"/>
<protein>
    <recommendedName>
        <fullName evidence="4">YD repeat-containing protein</fullName>
    </recommendedName>
</protein>
<reference evidence="2" key="1">
    <citation type="submission" date="2023-07" db="EMBL/GenBank/DDBJ databases">
        <title>Genomic Encyclopedia of Type Strains, Phase IV (KMG-IV): sequencing the most valuable type-strain genomes for metagenomic binning, comparative biology and taxonomic classification.</title>
        <authorList>
            <person name="Goeker M."/>
        </authorList>
    </citation>
    <scope>NUCLEOTIDE SEQUENCE</scope>
    <source>
        <strain evidence="2">DSM 26174</strain>
    </source>
</reference>
<gene>
    <name evidence="2" type="ORF">HNQ88_004413</name>
</gene>
<evidence type="ECO:0008006" key="4">
    <source>
        <dbReference type="Google" id="ProtNLM"/>
    </source>
</evidence>
<dbReference type="Proteomes" id="UP001185092">
    <property type="component" value="Unassembled WGS sequence"/>
</dbReference>
<keyword evidence="1" id="KW-0732">Signal</keyword>
<dbReference type="PROSITE" id="PS51257">
    <property type="entry name" value="PROKAR_LIPOPROTEIN"/>
    <property type="match status" value="1"/>
</dbReference>
<organism evidence="2 3">
    <name type="scientific">Aureibacter tunicatorum</name>
    <dbReference type="NCBI Taxonomy" id="866807"/>
    <lineage>
        <taxon>Bacteria</taxon>
        <taxon>Pseudomonadati</taxon>
        <taxon>Bacteroidota</taxon>
        <taxon>Cytophagia</taxon>
        <taxon>Cytophagales</taxon>
        <taxon>Persicobacteraceae</taxon>
        <taxon>Aureibacter</taxon>
    </lineage>
</organism>
<evidence type="ECO:0000313" key="2">
    <source>
        <dbReference type="EMBL" id="MDR6241335.1"/>
    </source>
</evidence>
<accession>A0AAE3XSS2</accession>
<feature type="chain" id="PRO_5041919881" description="YD repeat-containing protein" evidence="1">
    <location>
        <begin position="22"/>
        <end position="314"/>
    </location>
</feature>